<name>A0ABN9VR98_9DINO</name>
<dbReference type="Proteomes" id="UP001189429">
    <property type="component" value="Unassembled WGS sequence"/>
</dbReference>
<feature type="region of interest" description="Disordered" evidence="1">
    <location>
        <begin position="190"/>
        <end position="214"/>
    </location>
</feature>
<feature type="compositionally biased region" description="Low complexity" evidence="1">
    <location>
        <begin position="139"/>
        <end position="150"/>
    </location>
</feature>
<reference evidence="2" key="1">
    <citation type="submission" date="2023-10" db="EMBL/GenBank/DDBJ databases">
        <authorList>
            <person name="Chen Y."/>
            <person name="Shah S."/>
            <person name="Dougan E. K."/>
            <person name="Thang M."/>
            <person name="Chan C."/>
        </authorList>
    </citation>
    <scope>NUCLEOTIDE SEQUENCE [LARGE SCALE GENOMIC DNA]</scope>
</reference>
<gene>
    <name evidence="2" type="ORF">PCOR1329_LOCUS59515</name>
</gene>
<proteinExistence type="predicted"/>
<feature type="compositionally biased region" description="Basic residues" evidence="1">
    <location>
        <begin position="97"/>
        <end position="106"/>
    </location>
</feature>
<evidence type="ECO:0000256" key="1">
    <source>
        <dbReference type="SAM" id="MobiDB-lite"/>
    </source>
</evidence>
<sequence length="274" mass="29231">MVLVLWLESSSGSSGRTALPVLAEASRLRGGGRRGPEGRRRLRWRPRSLRLPRAPRCSRELLAGPSPPWRGLPSLPPRSRPHQPMAPLVETRAPSRSARRACARHGRREETARRRRRRLRAAERPRAARAEAGPGGARGAEPGQGAPGGCRCRGAWRGGGRRRRHGLDGAWADSLLPCVVQRRLRRRRLQEAPHEAAAAGAAGAGPGPPAAGAAPTAAAVAASGGPWACGAAAFADLFAAADDVLRRAADCQPQASDELRRMLKTVDWRPASVS</sequence>
<comment type="caution">
    <text evidence="2">The sequence shown here is derived from an EMBL/GenBank/DDBJ whole genome shotgun (WGS) entry which is preliminary data.</text>
</comment>
<dbReference type="EMBL" id="CAUYUJ010017421">
    <property type="protein sequence ID" value="CAK0874688.1"/>
    <property type="molecule type" value="Genomic_DNA"/>
</dbReference>
<protein>
    <submittedName>
        <fullName evidence="2">Uncharacterized protein</fullName>
    </submittedName>
</protein>
<accession>A0ABN9VR98</accession>
<organism evidence="2 3">
    <name type="scientific">Prorocentrum cordatum</name>
    <dbReference type="NCBI Taxonomy" id="2364126"/>
    <lineage>
        <taxon>Eukaryota</taxon>
        <taxon>Sar</taxon>
        <taxon>Alveolata</taxon>
        <taxon>Dinophyceae</taxon>
        <taxon>Prorocentrales</taxon>
        <taxon>Prorocentraceae</taxon>
        <taxon>Prorocentrum</taxon>
    </lineage>
</organism>
<evidence type="ECO:0000313" key="2">
    <source>
        <dbReference type="EMBL" id="CAK0874688.1"/>
    </source>
</evidence>
<keyword evidence="3" id="KW-1185">Reference proteome</keyword>
<evidence type="ECO:0000313" key="3">
    <source>
        <dbReference type="Proteomes" id="UP001189429"/>
    </source>
</evidence>
<feature type="region of interest" description="Disordered" evidence="1">
    <location>
        <begin position="54"/>
        <end position="150"/>
    </location>
</feature>
<feature type="compositionally biased region" description="Basic and acidic residues" evidence="1">
    <location>
        <begin position="120"/>
        <end position="129"/>
    </location>
</feature>
<feature type="compositionally biased region" description="Pro residues" evidence="1">
    <location>
        <begin position="65"/>
        <end position="78"/>
    </location>
</feature>